<protein>
    <submittedName>
        <fullName evidence="3">YceI family protein</fullName>
    </submittedName>
</protein>
<dbReference type="InterPro" id="IPR007372">
    <property type="entry name" value="Lipid/polyisoprenoid-bd_YceI"/>
</dbReference>
<proteinExistence type="predicted"/>
<evidence type="ECO:0000256" key="1">
    <source>
        <dbReference type="SAM" id="SignalP"/>
    </source>
</evidence>
<keyword evidence="4" id="KW-1185">Reference proteome</keyword>
<evidence type="ECO:0000313" key="3">
    <source>
        <dbReference type="EMBL" id="RRJ22774.1"/>
    </source>
</evidence>
<dbReference type="Pfam" id="PF04264">
    <property type="entry name" value="YceI"/>
    <property type="match status" value="1"/>
</dbReference>
<dbReference type="EMBL" id="RRCF01000001">
    <property type="protein sequence ID" value="RRJ22774.1"/>
    <property type="molecule type" value="Genomic_DNA"/>
</dbReference>
<dbReference type="Gene3D" id="2.40.128.110">
    <property type="entry name" value="Lipid/polyisoprenoid-binding, YceI-like"/>
    <property type="match status" value="1"/>
</dbReference>
<dbReference type="PANTHER" id="PTHR34406">
    <property type="entry name" value="PROTEIN YCEI"/>
    <property type="match status" value="1"/>
</dbReference>
<dbReference type="Proteomes" id="UP000276260">
    <property type="component" value="Unassembled WGS sequence"/>
</dbReference>
<dbReference type="RefSeq" id="WP_046521516.1">
    <property type="nucleotide sequence ID" value="NZ_LAVS01000098.1"/>
</dbReference>
<gene>
    <name evidence="3" type="ORF">EIK76_01415</name>
</gene>
<sequence>MKKLFIASLMASMLAAPALQAAEYEIDTQGAHAFIQFKISHLGYSWLYGRFNTFKGNFSYDAAKLADSKIQLEIDTKSIDSNHAERDKHLRSPDFLNVDKHSKATFVSTKIVPKAGADFDVVGNFTLNGVTKEIVINATKLGEGSDPWGGYRAGFAGTTSINLEDFAIKNILGPASATVHLDLSVEGIKKS</sequence>
<name>A0A3P3QNM1_9GAMM</name>
<dbReference type="PANTHER" id="PTHR34406:SF1">
    <property type="entry name" value="PROTEIN YCEI"/>
    <property type="match status" value="1"/>
</dbReference>
<dbReference type="SMART" id="SM00867">
    <property type="entry name" value="YceI"/>
    <property type="match status" value="1"/>
</dbReference>
<evidence type="ECO:0000259" key="2">
    <source>
        <dbReference type="SMART" id="SM00867"/>
    </source>
</evidence>
<feature type="signal peptide" evidence="1">
    <location>
        <begin position="1"/>
        <end position="21"/>
    </location>
</feature>
<keyword evidence="1" id="KW-0732">Signal</keyword>
<feature type="chain" id="PRO_5018665674" evidence="1">
    <location>
        <begin position="22"/>
        <end position="191"/>
    </location>
</feature>
<evidence type="ECO:0000313" key="4">
    <source>
        <dbReference type="Proteomes" id="UP000276260"/>
    </source>
</evidence>
<dbReference type="SUPFAM" id="SSF101874">
    <property type="entry name" value="YceI-like"/>
    <property type="match status" value="1"/>
</dbReference>
<dbReference type="InterPro" id="IPR036761">
    <property type="entry name" value="TTHA0802/YceI-like_sf"/>
</dbReference>
<reference evidence="3 4" key="1">
    <citation type="submission" date="2018-11" db="EMBL/GenBank/DDBJ databases">
        <title>Draft genome analysis of Rheinheimera mesophila isolated from an industrial waste site.</title>
        <authorList>
            <person name="Yu Q."/>
            <person name="Qi Y."/>
            <person name="Zhang H."/>
            <person name="Lu Y."/>
            <person name="Pu J."/>
        </authorList>
    </citation>
    <scope>NUCLEOTIDE SEQUENCE [LARGE SCALE GENOMIC DNA]</scope>
    <source>
        <strain evidence="3 4">IITR13</strain>
    </source>
</reference>
<comment type="caution">
    <text evidence="3">The sequence shown here is derived from an EMBL/GenBank/DDBJ whole genome shotgun (WGS) entry which is preliminary data.</text>
</comment>
<dbReference type="AlphaFoldDB" id="A0A3P3QNM1"/>
<accession>A0A3P3QNM1</accession>
<dbReference type="NCBIfam" id="NF002994">
    <property type="entry name" value="PRK03757.1"/>
    <property type="match status" value="1"/>
</dbReference>
<dbReference type="OrthoDB" id="9811006at2"/>
<feature type="domain" description="Lipid/polyisoprenoid-binding YceI-like" evidence="2">
    <location>
        <begin position="23"/>
        <end position="188"/>
    </location>
</feature>
<organism evidence="3 4">
    <name type="scientific">Rheinheimera mesophila</name>
    <dbReference type="NCBI Taxonomy" id="1547515"/>
    <lineage>
        <taxon>Bacteria</taxon>
        <taxon>Pseudomonadati</taxon>
        <taxon>Pseudomonadota</taxon>
        <taxon>Gammaproteobacteria</taxon>
        <taxon>Chromatiales</taxon>
        <taxon>Chromatiaceae</taxon>
        <taxon>Rheinheimera</taxon>
    </lineage>
</organism>